<feature type="transmembrane region" description="Helical" evidence="7">
    <location>
        <begin position="83"/>
        <end position="107"/>
    </location>
</feature>
<evidence type="ECO:0000256" key="5">
    <source>
        <dbReference type="ARBA" id="ARBA00023136"/>
    </source>
</evidence>
<dbReference type="GO" id="GO:0038023">
    <property type="term" value="F:signaling receptor activity"/>
    <property type="evidence" value="ECO:0007669"/>
    <property type="project" value="UniProtKB-ARBA"/>
</dbReference>
<evidence type="ECO:0000256" key="2">
    <source>
        <dbReference type="ARBA" id="ARBA00022475"/>
    </source>
</evidence>
<dbReference type="EMBL" id="VIIS01001760">
    <property type="protein sequence ID" value="KAF0293224.1"/>
    <property type="molecule type" value="Genomic_DNA"/>
</dbReference>
<dbReference type="GO" id="GO:0005886">
    <property type="term" value="C:plasma membrane"/>
    <property type="evidence" value="ECO:0007669"/>
    <property type="project" value="UniProtKB-SubCell"/>
</dbReference>
<dbReference type="PANTHER" id="PTHR21421">
    <property type="entry name" value="GUSTATORY RECEPTOR"/>
    <property type="match status" value="1"/>
</dbReference>
<comment type="caution">
    <text evidence="8">The sequence shown here is derived from an EMBL/GenBank/DDBJ whole genome shotgun (WGS) entry which is preliminary data.</text>
</comment>
<feature type="transmembrane region" description="Helical" evidence="7">
    <location>
        <begin position="317"/>
        <end position="336"/>
    </location>
</feature>
<feature type="transmembrane region" description="Helical" evidence="7">
    <location>
        <begin position="397"/>
        <end position="414"/>
    </location>
</feature>
<protein>
    <submittedName>
        <fullName evidence="8">Uncharacterized protein</fullName>
    </submittedName>
</protein>
<name>A0A6A4VNU6_AMPAM</name>
<evidence type="ECO:0000256" key="3">
    <source>
        <dbReference type="ARBA" id="ARBA00022692"/>
    </source>
</evidence>
<reference evidence="8 9" key="1">
    <citation type="submission" date="2019-07" db="EMBL/GenBank/DDBJ databases">
        <title>Draft genome assembly of a fouling barnacle, Amphibalanus amphitrite (Darwin, 1854): The first reference genome for Thecostraca.</title>
        <authorList>
            <person name="Kim W."/>
        </authorList>
    </citation>
    <scope>NUCLEOTIDE SEQUENCE [LARGE SCALE GENOMIC DNA]</scope>
    <source>
        <strain evidence="8">SNU_AA5</strain>
        <tissue evidence="8">Soma without cirri and trophi</tissue>
    </source>
</reference>
<feature type="transmembrane region" description="Helical" evidence="7">
    <location>
        <begin position="274"/>
        <end position="305"/>
    </location>
</feature>
<evidence type="ECO:0000256" key="7">
    <source>
        <dbReference type="SAM" id="Phobius"/>
    </source>
</evidence>
<keyword evidence="2" id="KW-1003">Cell membrane</keyword>
<evidence type="ECO:0000313" key="9">
    <source>
        <dbReference type="Proteomes" id="UP000440578"/>
    </source>
</evidence>
<organism evidence="8 9">
    <name type="scientific">Amphibalanus amphitrite</name>
    <name type="common">Striped barnacle</name>
    <name type="synonym">Balanus amphitrite</name>
    <dbReference type="NCBI Taxonomy" id="1232801"/>
    <lineage>
        <taxon>Eukaryota</taxon>
        <taxon>Metazoa</taxon>
        <taxon>Ecdysozoa</taxon>
        <taxon>Arthropoda</taxon>
        <taxon>Crustacea</taxon>
        <taxon>Multicrustacea</taxon>
        <taxon>Cirripedia</taxon>
        <taxon>Thoracica</taxon>
        <taxon>Thoracicalcarea</taxon>
        <taxon>Balanomorpha</taxon>
        <taxon>Balanoidea</taxon>
        <taxon>Balanidae</taxon>
        <taxon>Amphibalaninae</taxon>
        <taxon>Amphibalanus</taxon>
    </lineage>
</organism>
<dbReference type="GO" id="GO:0051606">
    <property type="term" value="P:detection of stimulus"/>
    <property type="evidence" value="ECO:0007669"/>
    <property type="project" value="UniProtKB-ARBA"/>
</dbReference>
<feature type="transmembrane region" description="Helical" evidence="7">
    <location>
        <begin position="25"/>
        <end position="47"/>
    </location>
</feature>
<comment type="subcellular location">
    <subcellularLocation>
        <location evidence="1">Cell membrane</location>
        <topology evidence="1">Multi-pass membrane protein</topology>
    </subcellularLocation>
</comment>
<keyword evidence="9" id="KW-1185">Reference proteome</keyword>
<keyword evidence="5 7" id="KW-0472">Membrane</keyword>
<evidence type="ECO:0000256" key="1">
    <source>
        <dbReference type="ARBA" id="ARBA00004651"/>
    </source>
</evidence>
<evidence type="ECO:0000256" key="6">
    <source>
        <dbReference type="ARBA" id="ARBA00023170"/>
    </source>
</evidence>
<dbReference type="InterPro" id="IPR013604">
    <property type="entry name" value="7TM_chemorcpt"/>
</dbReference>
<keyword evidence="3 7" id="KW-0812">Transmembrane</keyword>
<sequence length="422" mass="46608">MSLSFGAAYTVGSLAFTLTTRSLFSFLYNVVMLALILYNAFVMVHLLRHRHQLHVLLNWVAELDEATARCRHRDDYRFVQWQCLLLVGIQVLAVAIWLAAFFVMSKFEHPNYLVPVLVPPILRGPTGYWLVVALQAVADNCLLGFSVMFDLVLVGLTDASTLLLTRLRRLSHIWLASSGAEERTHGVHHEKTRPEDNCRTARWATRRINGHKHPTSVSSGSPSSVQISVLPGTGPVTARRRRHDPRCRCAVGPAGLDPCRLRELRQLYGRVCELTAAGAALCSLPTLCLHALVTTALLVGLYVNVQLFRSGVDLARAVGYALFLLLAAVRLLLVSVSGSRLADRSQQLHAALASARWSGHASPEARLTLQLLLAQTQQPLGFDGWGLFVTHKTTMQSLVGFVLTYFIIMVQMSAPESTDVTN</sequence>
<accession>A0A6A4VNU6</accession>
<evidence type="ECO:0000313" key="8">
    <source>
        <dbReference type="EMBL" id="KAF0293224.1"/>
    </source>
</evidence>
<dbReference type="GO" id="GO:0050909">
    <property type="term" value="P:sensory perception of taste"/>
    <property type="evidence" value="ECO:0007669"/>
    <property type="project" value="InterPro"/>
</dbReference>
<dbReference type="Pfam" id="PF08395">
    <property type="entry name" value="7tm_7"/>
    <property type="match status" value="1"/>
</dbReference>
<feature type="transmembrane region" description="Helical" evidence="7">
    <location>
        <begin position="127"/>
        <end position="156"/>
    </location>
</feature>
<keyword evidence="6" id="KW-0675">Receptor</keyword>
<gene>
    <name evidence="8" type="ORF">FJT64_008882</name>
</gene>
<proteinExistence type="predicted"/>
<dbReference type="AlphaFoldDB" id="A0A6A4VNU6"/>
<dbReference type="PANTHER" id="PTHR21421:SF29">
    <property type="entry name" value="GUSTATORY RECEPTOR 5A FOR TREHALOSE-RELATED"/>
    <property type="match status" value="1"/>
</dbReference>
<keyword evidence="4 7" id="KW-1133">Transmembrane helix</keyword>
<dbReference type="Proteomes" id="UP000440578">
    <property type="component" value="Unassembled WGS sequence"/>
</dbReference>
<evidence type="ECO:0000256" key="4">
    <source>
        <dbReference type="ARBA" id="ARBA00022989"/>
    </source>
</evidence>